<evidence type="ECO:0000313" key="2">
    <source>
        <dbReference type="EMBL" id="CAA6820644.1"/>
    </source>
</evidence>
<accession>A0A6S6TMQ6</accession>
<gene>
    <name evidence="2" type="ORF">HELGO_WM18100</name>
</gene>
<dbReference type="Pfam" id="PF25056">
    <property type="entry name" value="DUF7793"/>
    <property type="match status" value="1"/>
</dbReference>
<protein>
    <recommendedName>
        <fullName evidence="1">DUF7793 domain-containing protein</fullName>
    </recommendedName>
</protein>
<reference evidence="2" key="1">
    <citation type="submission" date="2020-01" db="EMBL/GenBank/DDBJ databases">
        <authorList>
            <person name="Meier V. D."/>
            <person name="Meier V D."/>
        </authorList>
    </citation>
    <scope>NUCLEOTIDE SEQUENCE</scope>
    <source>
        <strain evidence="2">HLG_WM_MAG_10</strain>
    </source>
</reference>
<feature type="domain" description="DUF7793" evidence="1">
    <location>
        <begin position="13"/>
        <end position="128"/>
    </location>
</feature>
<dbReference type="EMBL" id="CACVAQ010000289">
    <property type="protein sequence ID" value="CAA6820644.1"/>
    <property type="molecule type" value="Genomic_DNA"/>
</dbReference>
<dbReference type="Gene3D" id="3.40.970.30">
    <property type="entry name" value="yp_829618.1 like domains"/>
    <property type="match status" value="1"/>
</dbReference>
<sequence>MELEIKEFTIRFLEERIIVLAQQENVVRMTKEGAEECLEKMFELCEINDKTKAIIFHVKSLYIKKDVLRAFSETENHKTMAGVAMISTSFIAKNVANILLKMRARFVEEDIPTEIFGTEAEAIKWVRTILDSTP</sequence>
<dbReference type="AlphaFoldDB" id="A0A6S6TMQ6"/>
<name>A0A6S6TMQ6_9BACT</name>
<proteinExistence type="predicted"/>
<organism evidence="2">
    <name type="scientific">uncultured Aureispira sp</name>
    <dbReference type="NCBI Taxonomy" id="1331704"/>
    <lineage>
        <taxon>Bacteria</taxon>
        <taxon>Pseudomonadati</taxon>
        <taxon>Bacteroidota</taxon>
        <taxon>Saprospiria</taxon>
        <taxon>Saprospirales</taxon>
        <taxon>Saprospiraceae</taxon>
        <taxon>Aureispira</taxon>
        <taxon>environmental samples</taxon>
    </lineage>
</organism>
<evidence type="ECO:0000259" key="1">
    <source>
        <dbReference type="Pfam" id="PF25056"/>
    </source>
</evidence>
<dbReference type="InterPro" id="IPR056695">
    <property type="entry name" value="DUF7793"/>
</dbReference>